<dbReference type="InterPro" id="IPR003677">
    <property type="entry name" value="ANIS5_cation-bd"/>
</dbReference>
<protein>
    <submittedName>
        <fullName evidence="4">DUF148 domain-containing protein</fullName>
    </submittedName>
</protein>
<keyword evidence="1" id="KW-1133">Transmembrane helix</keyword>
<proteinExistence type="predicted"/>
<dbReference type="Proteomes" id="UP000038045">
    <property type="component" value="Unplaced"/>
</dbReference>
<evidence type="ECO:0000259" key="2">
    <source>
        <dbReference type="Pfam" id="PF02520"/>
    </source>
</evidence>
<keyword evidence="3" id="KW-1185">Reference proteome</keyword>
<organism evidence="3 4">
    <name type="scientific">Parastrongyloides trichosuri</name>
    <name type="common">Possum-specific nematode worm</name>
    <dbReference type="NCBI Taxonomy" id="131310"/>
    <lineage>
        <taxon>Eukaryota</taxon>
        <taxon>Metazoa</taxon>
        <taxon>Ecdysozoa</taxon>
        <taxon>Nematoda</taxon>
        <taxon>Chromadorea</taxon>
        <taxon>Rhabditida</taxon>
        <taxon>Tylenchina</taxon>
        <taxon>Panagrolaimomorpha</taxon>
        <taxon>Strongyloidoidea</taxon>
        <taxon>Strongyloididae</taxon>
        <taxon>Parastrongyloides</taxon>
    </lineage>
</organism>
<reference evidence="4" key="1">
    <citation type="submission" date="2017-02" db="UniProtKB">
        <authorList>
            <consortium name="WormBaseParasite"/>
        </authorList>
    </citation>
    <scope>IDENTIFICATION</scope>
</reference>
<dbReference type="AlphaFoldDB" id="A0A0N4ZLQ0"/>
<keyword evidence="1" id="KW-0472">Membrane</keyword>
<feature type="transmembrane region" description="Helical" evidence="1">
    <location>
        <begin position="21"/>
        <end position="41"/>
    </location>
</feature>
<keyword evidence="1" id="KW-0812">Transmembrane</keyword>
<evidence type="ECO:0000256" key="1">
    <source>
        <dbReference type="SAM" id="Phobius"/>
    </source>
</evidence>
<feature type="domain" description="SXP/RAL-2 family protein Ani s 5-like cation-binding" evidence="2">
    <location>
        <begin position="93"/>
        <end position="193"/>
    </location>
</feature>
<evidence type="ECO:0000313" key="4">
    <source>
        <dbReference type="WBParaSite" id="PTRK_0000942400.1"/>
    </source>
</evidence>
<name>A0A0N4ZLQ0_PARTI</name>
<dbReference type="InterPro" id="IPR052823">
    <property type="entry name" value="SXP/RAL-2_related"/>
</dbReference>
<dbReference type="Pfam" id="PF02520">
    <property type="entry name" value="ANIS5_cation-bd"/>
    <property type="match status" value="1"/>
</dbReference>
<dbReference type="WBParaSite" id="PTRK_0000942400.1">
    <property type="protein sequence ID" value="PTRK_0000942400.1"/>
    <property type="gene ID" value="PTRK_0000942400"/>
</dbReference>
<accession>A0A0N4ZLQ0</accession>
<sequence>MNLNLLYFIVNSLDKDCNMNVGFIFPFILIAIPSVVQMQYFETTSINNSIERDGPFGGPSPCSPPIGSKEQFKMGKHFGKHRMPPFLEGLSSEEKNQFLDIMKNKNLTKKEIHDLEDDWADKQSEDIRKAYNEFKANRTSHIAEMKDRVKSKVSSLPTFLQDTASKIESLLDNQNISRSYERKVIEDIFKNLTNHQKEVMKSVFPIPLLEELTNKERCIKIGKPNHEISEEE</sequence>
<dbReference type="PANTHER" id="PTHR21593">
    <property type="entry name" value="PRION-LIKE- Q/N-RICH -DOMAIN-BEARING PROTEIN PROTEIN"/>
    <property type="match status" value="1"/>
</dbReference>
<dbReference type="STRING" id="131310.A0A0N4ZLQ0"/>
<evidence type="ECO:0000313" key="3">
    <source>
        <dbReference type="Proteomes" id="UP000038045"/>
    </source>
</evidence>
<dbReference type="PANTHER" id="PTHR21593:SF36">
    <property type="entry name" value="DUF148 DOMAIN-CONTAINING PROTEIN-RELATED"/>
    <property type="match status" value="1"/>
</dbReference>